<dbReference type="PRINTS" id="PR00983">
    <property type="entry name" value="TRNASYNTHCYS"/>
</dbReference>
<dbReference type="STRING" id="285473.A4G23_02471"/>
<sequence length="517" mass="57512">MGPRPDRVREHPREPPDRARGAPAGPSAPPAPRADTTGRAWARVVAHYPGVVTIRLYDTSARRIRDFSPLKPGCVSIYLCGATVQAAPHIGHIRSGLNFDIMRRWFAYRGYEVTFVRNVTDIDDKIITKAAEQGRPWWSIGYQNERAFDDGYRALGCLPPTYEPRATGHVTEMVEMMRGLIERGHAYEADGNVYFDVRSFPGYLELSRQDLDDLRQPSGEGETGKRDPRDFALWKAAKPGEPSWETPWGRGRPGWHLECSAMAHKYLGEAFDIHGGGLDLVFPHHENEIAQAKAFGDEFARFWVHNAWVTMSGEKMSKSLGNSVLVSEMVKQWRPVVLRYYLGTPHYRSMIEYSEEALREADAAYARIEGFVQRVVEKAGRTVEPAAEVPPAFAEAMDDDLGVPQALAVIHNTVRQGNSALAADDKDAAVARLAEVRAMLGVLGLDPLDPHWAGEAESSQDLHGVVDSLVRMVLEQRESARARKDWATADAIRDQLGQSGLVIEDGPDGPRWTLGAR</sequence>
<evidence type="ECO:0000256" key="7">
    <source>
        <dbReference type="ARBA" id="ARBA00022741"/>
    </source>
</evidence>
<feature type="region of interest" description="Disordered" evidence="14">
    <location>
        <begin position="211"/>
        <end position="230"/>
    </location>
</feature>
<dbReference type="InterPro" id="IPR056411">
    <property type="entry name" value="CysS_C"/>
</dbReference>
<feature type="binding site" evidence="13">
    <location>
        <position position="80"/>
    </location>
    <ligand>
        <name>Zn(2+)</name>
        <dbReference type="ChEBI" id="CHEBI:29105"/>
    </ligand>
</feature>
<dbReference type="HAMAP" id="MF_00041">
    <property type="entry name" value="Cys_tRNA_synth"/>
    <property type="match status" value="1"/>
</dbReference>
<keyword evidence="10 13" id="KW-0648">Protein biosynthesis</keyword>
<dbReference type="PANTHER" id="PTHR10890">
    <property type="entry name" value="CYSTEINYL-TRNA SYNTHETASE"/>
    <property type="match status" value="1"/>
</dbReference>
<keyword evidence="11 13" id="KW-0030">Aminoacyl-tRNA synthetase</keyword>
<dbReference type="GO" id="GO:0005829">
    <property type="term" value="C:cytosol"/>
    <property type="evidence" value="ECO:0007669"/>
    <property type="project" value="TreeGrafter"/>
</dbReference>
<dbReference type="SMART" id="SM00840">
    <property type="entry name" value="DALR_2"/>
    <property type="match status" value="1"/>
</dbReference>
<gene>
    <name evidence="13 16" type="primary">cysS</name>
    <name evidence="16" type="ORF">A4G23_02471</name>
</gene>
<dbReference type="NCBIfam" id="TIGR00435">
    <property type="entry name" value="cysS"/>
    <property type="match status" value="1"/>
</dbReference>
<feature type="binding site" evidence="13">
    <location>
        <position position="259"/>
    </location>
    <ligand>
        <name>Zn(2+)</name>
        <dbReference type="ChEBI" id="CHEBI:29105"/>
    </ligand>
</feature>
<comment type="catalytic activity">
    <reaction evidence="12 13">
        <text>tRNA(Cys) + L-cysteine + ATP = L-cysteinyl-tRNA(Cys) + AMP + diphosphate</text>
        <dbReference type="Rhea" id="RHEA:17773"/>
        <dbReference type="Rhea" id="RHEA-COMP:9661"/>
        <dbReference type="Rhea" id="RHEA-COMP:9679"/>
        <dbReference type="ChEBI" id="CHEBI:30616"/>
        <dbReference type="ChEBI" id="CHEBI:33019"/>
        <dbReference type="ChEBI" id="CHEBI:35235"/>
        <dbReference type="ChEBI" id="CHEBI:78442"/>
        <dbReference type="ChEBI" id="CHEBI:78517"/>
        <dbReference type="ChEBI" id="CHEBI:456215"/>
        <dbReference type="EC" id="6.1.1.16"/>
    </reaction>
</comment>
<evidence type="ECO:0000256" key="5">
    <source>
        <dbReference type="ARBA" id="ARBA00022598"/>
    </source>
</evidence>
<feature type="short sequence motif" description="'HIGH' region" evidence="13">
    <location>
        <begin position="82"/>
        <end position="92"/>
    </location>
</feature>
<evidence type="ECO:0000313" key="16">
    <source>
        <dbReference type="EMBL" id="AOT59628.1"/>
    </source>
</evidence>
<feature type="compositionally biased region" description="Basic and acidic residues" evidence="14">
    <location>
        <begin position="1"/>
        <end position="20"/>
    </location>
</feature>
<feature type="binding site" evidence="13">
    <location>
        <position position="318"/>
    </location>
    <ligand>
        <name>ATP</name>
        <dbReference type="ChEBI" id="CHEBI:30616"/>
    </ligand>
</feature>
<dbReference type="Pfam" id="PF01406">
    <property type="entry name" value="tRNA-synt_1e"/>
    <property type="match status" value="1"/>
</dbReference>
<dbReference type="Proteomes" id="UP000095349">
    <property type="component" value="Chromosome"/>
</dbReference>
<feature type="binding site" evidence="13">
    <location>
        <position position="284"/>
    </location>
    <ligand>
        <name>Zn(2+)</name>
        <dbReference type="ChEBI" id="CHEBI:29105"/>
    </ligand>
</feature>
<evidence type="ECO:0000259" key="15">
    <source>
        <dbReference type="SMART" id="SM00840"/>
    </source>
</evidence>
<keyword evidence="6 13" id="KW-0479">Metal-binding</keyword>
<evidence type="ECO:0000256" key="3">
    <source>
        <dbReference type="ARBA" id="ARBA00011245"/>
    </source>
</evidence>
<organism evidence="16 17">
    <name type="scientific">Streptomyces rubrolavendulae</name>
    <dbReference type="NCBI Taxonomy" id="285473"/>
    <lineage>
        <taxon>Bacteria</taxon>
        <taxon>Bacillati</taxon>
        <taxon>Actinomycetota</taxon>
        <taxon>Actinomycetes</taxon>
        <taxon>Kitasatosporales</taxon>
        <taxon>Streptomycetaceae</taxon>
        <taxon>Streptomyces</taxon>
    </lineage>
</organism>
<dbReference type="GO" id="GO:0006423">
    <property type="term" value="P:cysteinyl-tRNA aminoacylation"/>
    <property type="evidence" value="ECO:0007669"/>
    <property type="project" value="UniProtKB-UniRule"/>
</dbReference>
<dbReference type="PANTHER" id="PTHR10890:SF30">
    <property type="entry name" value="CYSTEINE--TRNA LIGASE"/>
    <property type="match status" value="1"/>
</dbReference>
<comment type="cofactor">
    <cofactor evidence="13">
        <name>Zn(2+)</name>
        <dbReference type="ChEBI" id="CHEBI:29105"/>
    </cofactor>
    <text evidence="13">Binds 1 zinc ion per subunit.</text>
</comment>
<proteinExistence type="inferred from homology"/>
<dbReference type="GO" id="GO:0005524">
    <property type="term" value="F:ATP binding"/>
    <property type="evidence" value="ECO:0007669"/>
    <property type="project" value="UniProtKB-UniRule"/>
</dbReference>
<feature type="domain" description="Cysteinyl-tRNA synthetase class Ia DALR" evidence="15">
    <location>
        <begin position="392"/>
        <end position="454"/>
    </location>
</feature>
<feature type="region of interest" description="Disordered" evidence="14">
    <location>
        <begin position="1"/>
        <end position="36"/>
    </location>
</feature>
<evidence type="ECO:0000256" key="14">
    <source>
        <dbReference type="SAM" id="MobiDB-lite"/>
    </source>
</evidence>
<keyword evidence="17" id="KW-1185">Reference proteome</keyword>
<dbReference type="AlphaFoldDB" id="A0A1D8G2F6"/>
<comment type="subunit">
    <text evidence="3 13">Monomer.</text>
</comment>
<keyword evidence="4 13" id="KW-0963">Cytoplasm</keyword>
<evidence type="ECO:0000256" key="1">
    <source>
        <dbReference type="ARBA" id="ARBA00004496"/>
    </source>
</evidence>
<dbReference type="Gene3D" id="1.20.120.1910">
    <property type="entry name" value="Cysteine-tRNA ligase, C-terminal anti-codon recognition domain"/>
    <property type="match status" value="1"/>
</dbReference>
<evidence type="ECO:0000256" key="8">
    <source>
        <dbReference type="ARBA" id="ARBA00022833"/>
    </source>
</evidence>
<evidence type="ECO:0000256" key="9">
    <source>
        <dbReference type="ARBA" id="ARBA00022840"/>
    </source>
</evidence>
<dbReference type="GO" id="GO:0008270">
    <property type="term" value="F:zinc ion binding"/>
    <property type="evidence" value="ECO:0007669"/>
    <property type="project" value="UniProtKB-UniRule"/>
</dbReference>
<dbReference type="InterPro" id="IPR032678">
    <property type="entry name" value="tRNA-synt_1_cat_dom"/>
</dbReference>
<dbReference type="InterPro" id="IPR015803">
    <property type="entry name" value="Cys-tRNA-ligase"/>
</dbReference>
<feature type="short sequence motif" description="'KMSKS' region" evidence="13">
    <location>
        <begin position="315"/>
        <end position="319"/>
    </location>
</feature>
<evidence type="ECO:0000256" key="2">
    <source>
        <dbReference type="ARBA" id="ARBA00005594"/>
    </source>
</evidence>
<protein>
    <recommendedName>
        <fullName evidence="13">Cysteine--tRNA ligase</fullName>
        <ecNumber evidence="13">6.1.1.16</ecNumber>
    </recommendedName>
    <alternativeName>
        <fullName evidence="13">Cysteinyl-tRNA synthetase</fullName>
        <shortName evidence="13">CysRS</shortName>
    </alternativeName>
</protein>
<comment type="subcellular location">
    <subcellularLocation>
        <location evidence="1 13">Cytoplasm</location>
    </subcellularLocation>
</comment>
<evidence type="ECO:0000313" key="17">
    <source>
        <dbReference type="Proteomes" id="UP000095349"/>
    </source>
</evidence>
<evidence type="ECO:0000256" key="11">
    <source>
        <dbReference type="ARBA" id="ARBA00023146"/>
    </source>
</evidence>
<dbReference type="KEGG" id="srn:A4G23_02471"/>
<keyword evidence="9 13" id="KW-0067">ATP-binding</keyword>
<dbReference type="EMBL" id="CP017316">
    <property type="protein sequence ID" value="AOT59628.1"/>
    <property type="molecule type" value="Genomic_DNA"/>
</dbReference>
<dbReference type="GO" id="GO:0004817">
    <property type="term" value="F:cysteine-tRNA ligase activity"/>
    <property type="evidence" value="ECO:0007669"/>
    <property type="project" value="UniProtKB-UniRule"/>
</dbReference>
<name>A0A1D8G2F6_9ACTN</name>
<dbReference type="InterPro" id="IPR015273">
    <property type="entry name" value="Cys-tRNA-synt_Ia_DALR"/>
</dbReference>
<evidence type="ECO:0000256" key="13">
    <source>
        <dbReference type="HAMAP-Rule" id="MF_00041"/>
    </source>
</evidence>
<dbReference type="CDD" id="cd00672">
    <property type="entry name" value="CysRS_core"/>
    <property type="match status" value="1"/>
</dbReference>
<evidence type="ECO:0000256" key="6">
    <source>
        <dbReference type="ARBA" id="ARBA00022723"/>
    </source>
</evidence>
<dbReference type="EC" id="6.1.1.16" evidence="13"/>
<dbReference type="InterPro" id="IPR014729">
    <property type="entry name" value="Rossmann-like_a/b/a_fold"/>
</dbReference>
<keyword evidence="8 13" id="KW-0862">Zinc</keyword>
<feature type="binding site" evidence="13">
    <location>
        <position position="288"/>
    </location>
    <ligand>
        <name>Zn(2+)</name>
        <dbReference type="ChEBI" id="CHEBI:29105"/>
    </ligand>
</feature>
<accession>A0A1D8G2F6</accession>
<dbReference type="FunFam" id="3.40.50.620:FF:000068">
    <property type="entry name" value="Cysteine--tRNA ligase"/>
    <property type="match status" value="1"/>
</dbReference>
<reference evidence="16 17" key="1">
    <citation type="submission" date="2016-09" db="EMBL/GenBank/DDBJ databases">
        <title>Streptomyces rubrolavendulae MJM4426 Genome sequencing and assembly.</title>
        <authorList>
            <person name="Kim J.-G."/>
        </authorList>
    </citation>
    <scope>NUCLEOTIDE SEQUENCE [LARGE SCALE GENOMIC DNA]</scope>
    <source>
        <strain evidence="16 17">MJM4426</strain>
    </source>
</reference>
<evidence type="ECO:0000256" key="10">
    <source>
        <dbReference type="ARBA" id="ARBA00022917"/>
    </source>
</evidence>
<keyword evidence="7 13" id="KW-0547">Nucleotide-binding</keyword>
<dbReference type="SUPFAM" id="SSF52374">
    <property type="entry name" value="Nucleotidylyl transferase"/>
    <property type="match status" value="1"/>
</dbReference>
<evidence type="ECO:0000256" key="4">
    <source>
        <dbReference type="ARBA" id="ARBA00022490"/>
    </source>
</evidence>
<comment type="similarity">
    <text evidence="2 13">Belongs to the class-I aminoacyl-tRNA synthetase family.</text>
</comment>
<dbReference type="PATRIC" id="fig|285473.5.peg.2591"/>
<dbReference type="InterPro" id="IPR009080">
    <property type="entry name" value="tRNAsynth_Ia_anticodon-bd"/>
</dbReference>
<dbReference type="Pfam" id="PF09190">
    <property type="entry name" value="DALR_2"/>
    <property type="match status" value="1"/>
</dbReference>
<evidence type="ECO:0000256" key="12">
    <source>
        <dbReference type="ARBA" id="ARBA00047398"/>
    </source>
</evidence>
<keyword evidence="5 13" id="KW-0436">Ligase</keyword>
<dbReference type="SUPFAM" id="SSF47323">
    <property type="entry name" value="Anticodon-binding domain of a subclass of class I aminoacyl-tRNA synthetases"/>
    <property type="match status" value="1"/>
</dbReference>
<dbReference type="Gene3D" id="3.40.50.620">
    <property type="entry name" value="HUPs"/>
    <property type="match status" value="1"/>
</dbReference>
<dbReference type="Pfam" id="PF23493">
    <property type="entry name" value="CysS_C"/>
    <property type="match status" value="1"/>
</dbReference>
<dbReference type="InterPro" id="IPR024909">
    <property type="entry name" value="Cys-tRNA/MSH_ligase"/>
</dbReference>